<dbReference type="AlphaFoldDB" id="A0AA97BEB3"/>
<organism evidence="1">
    <name type="scientific">Thermoleptolyngbya oregonensis NK1-22</name>
    <dbReference type="NCBI Taxonomy" id="2547457"/>
    <lineage>
        <taxon>Bacteria</taxon>
        <taxon>Bacillati</taxon>
        <taxon>Cyanobacteriota</taxon>
        <taxon>Cyanophyceae</taxon>
        <taxon>Oculatellales</taxon>
        <taxon>Oculatellaceae</taxon>
        <taxon>Thermoleptolyngbya</taxon>
    </lineage>
</organism>
<reference evidence="1" key="1">
    <citation type="submission" date="2020-05" db="EMBL/GenBank/DDBJ databases">
        <authorList>
            <person name="Zhu T."/>
            <person name="Keshari N."/>
            <person name="Lu X."/>
        </authorList>
    </citation>
    <scope>NUCLEOTIDE SEQUENCE</scope>
    <source>
        <strain evidence="1">NK1-22</strain>
    </source>
</reference>
<dbReference type="EMBL" id="CP053540">
    <property type="protein sequence ID" value="WOB45489.1"/>
    <property type="molecule type" value="Genomic_DNA"/>
</dbReference>
<gene>
    <name evidence="1" type="ORF">HNI00_21905</name>
</gene>
<proteinExistence type="predicted"/>
<name>A0AA97BEB3_9CYAN</name>
<dbReference type="RefSeq" id="WP_316789511.1">
    <property type="nucleotide sequence ID" value="NZ_CP053540.1"/>
</dbReference>
<dbReference type="KEGG" id="tog:HNI00_21905"/>
<protein>
    <submittedName>
        <fullName evidence="1">Uncharacterized protein</fullName>
    </submittedName>
</protein>
<evidence type="ECO:0000313" key="1">
    <source>
        <dbReference type="EMBL" id="WOB45489.1"/>
    </source>
</evidence>
<accession>A0AA97BEB3</accession>
<sequence length="54" mass="5845">MAGARCCAVAGVTLLLLFFYSPRNSPSRATFGLFGAIALAAITQTRRQNCERHD</sequence>